<name>A0A3E4N7A6_9BACT</name>
<dbReference type="RefSeq" id="WP_117670531.1">
    <property type="nucleotide sequence ID" value="NZ_CABOGR010000003.1"/>
</dbReference>
<keyword evidence="1" id="KW-0472">Membrane</keyword>
<evidence type="ECO:0000313" key="3">
    <source>
        <dbReference type="EMBL" id="RGM36817.1"/>
    </source>
</evidence>
<evidence type="ECO:0000313" key="5">
    <source>
        <dbReference type="Proteomes" id="UP000260862"/>
    </source>
</evidence>
<sequence>MQIRSVIKLGVVLSVVLFCIGIAFYGFARLSMADKENRVDIFEFVPKDCAGILETDNIDNFMHVFSQAAYSSQLDTLHRAGLMNDILSDLSRYSSAAAHGLSYQMNHVVISFHRPHTAMDVVAYFRIGKEGKHQLIEAVKGKHGADFVPKKETYRGKKIEIYPLSSTRYLSVYTTDGLVVVSYQKKLIEQVIDAVKDNNSLREDSVFTSIHHTQPASFITIYGRTPSVPFLGKESCHSWSEYDIHLNSEVFYLSGLMKEEQADCLDRMLQAVHTVPVVSESDSLLVVSGRERVDSCISKVIASPSHTLFDECVSNLSRDASYIMVADMEKVAAAPEQFASYLPPFFIRHADLFRSFILSIQFTEVNNRLSHIFVFTYKE</sequence>
<keyword evidence="1" id="KW-0812">Transmembrane</keyword>
<evidence type="ECO:0000313" key="2">
    <source>
        <dbReference type="EMBL" id="RGK57695.1"/>
    </source>
</evidence>
<dbReference type="STRING" id="310297.BHV76_03435"/>
<accession>A0A3E4N7A6</accession>
<gene>
    <name evidence="3" type="ORF">DXC17_12685</name>
    <name evidence="2" type="ORF">DXD04_02330</name>
</gene>
<feature type="transmembrane region" description="Helical" evidence="1">
    <location>
        <begin position="6"/>
        <end position="28"/>
    </location>
</feature>
<dbReference type="Proteomes" id="UP000260862">
    <property type="component" value="Unassembled WGS sequence"/>
</dbReference>
<dbReference type="EMBL" id="QSQT01000003">
    <property type="protein sequence ID" value="RGK57695.1"/>
    <property type="molecule type" value="Genomic_DNA"/>
</dbReference>
<dbReference type="Proteomes" id="UP000260780">
    <property type="component" value="Unassembled WGS sequence"/>
</dbReference>
<organism evidence="2 5">
    <name type="scientific">Phocaeicola plebeius</name>
    <dbReference type="NCBI Taxonomy" id="310297"/>
    <lineage>
        <taxon>Bacteria</taxon>
        <taxon>Pseudomonadati</taxon>
        <taxon>Bacteroidota</taxon>
        <taxon>Bacteroidia</taxon>
        <taxon>Bacteroidales</taxon>
        <taxon>Bacteroidaceae</taxon>
        <taxon>Phocaeicola</taxon>
    </lineage>
</organism>
<comment type="caution">
    <text evidence="2">The sequence shown here is derived from an EMBL/GenBank/DDBJ whole genome shotgun (WGS) entry which is preliminary data.</text>
</comment>
<evidence type="ECO:0000256" key="1">
    <source>
        <dbReference type="SAM" id="Phobius"/>
    </source>
</evidence>
<reference evidence="4 5" key="1">
    <citation type="submission" date="2018-08" db="EMBL/GenBank/DDBJ databases">
        <title>A genome reference for cultivated species of the human gut microbiota.</title>
        <authorList>
            <person name="Zou Y."/>
            <person name="Xue W."/>
            <person name="Luo G."/>
        </authorList>
    </citation>
    <scope>NUCLEOTIDE SEQUENCE [LARGE SCALE GENOMIC DNA]</scope>
    <source>
        <strain evidence="3 4">OM08-14</strain>
        <strain evidence="2 5">TF10-3AC</strain>
    </source>
</reference>
<proteinExistence type="predicted"/>
<evidence type="ECO:0000313" key="4">
    <source>
        <dbReference type="Proteomes" id="UP000260780"/>
    </source>
</evidence>
<dbReference type="AlphaFoldDB" id="A0A3E4N7A6"/>
<evidence type="ECO:0008006" key="6">
    <source>
        <dbReference type="Google" id="ProtNLM"/>
    </source>
</evidence>
<protein>
    <recommendedName>
        <fullName evidence="6">DUF3352 domain-containing protein</fullName>
    </recommendedName>
</protein>
<keyword evidence="5" id="KW-1185">Reference proteome</keyword>
<dbReference type="EMBL" id="QSTF01000039">
    <property type="protein sequence ID" value="RGM36817.1"/>
    <property type="molecule type" value="Genomic_DNA"/>
</dbReference>
<keyword evidence="1" id="KW-1133">Transmembrane helix</keyword>